<evidence type="ECO:0000259" key="2">
    <source>
        <dbReference type="Pfam" id="PF02308"/>
    </source>
</evidence>
<dbReference type="RefSeq" id="WP_139066799.1">
    <property type="nucleotide sequence ID" value="NZ_CP040812.1"/>
</dbReference>
<name>A0A5B7X4B2_9FLAO</name>
<dbReference type="OrthoDB" id="9788959at2"/>
<accession>A0A5B7X4B2</accession>
<evidence type="ECO:0000313" key="3">
    <source>
        <dbReference type="EMBL" id="QCY70237.1"/>
    </source>
</evidence>
<evidence type="ECO:0000256" key="1">
    <source>
        <dbReference type="SAM" id="Phobius"/>
    </source>
</evidence>
<dbReference type="AlphaFoldDB" id="A0A5B7X4B2"/>
<feature type="domain" description="MgtC/SapB/SrpB/YhiD N-terminal" evidence="2">
    <location>
        <begin position="15"/>
        <end position="79"/>
    </location>
</feature>
<organism evidence="3 4">
    <name type="scientific">Antarcticibacterium flavum</name>
    <dbReference type="NCBI Taxonomy" id="2058175"/>
    <lineage>
        <taxon>Bacteria</taxon>
        <taxon>Pseudomonadati</taxon>
        <taxon>Bacteroidota</taxon>
        <taxon>Flavobacteriia</taxon>
        <taxon>Flavobacteriales</taxon>
        <taxon>Flavobacteriaceae</taxon>
        <taxon>Antarcticibacterium</taxon>
    </lineage>
</organism>
<dbReference type="InterPro" id="IPR014729">
    <property type="entry name" value="Rossmann-like_a/b/a_fold"/>
</dbReference>
<proteinExistence type="predicted"/>
<keyword evidence="1" id="KW-0472">Membrane</keyword>
<dbReference type="KEGG" id="afla:FHG64_12945"/>
<evidence type="ECO:0000313" key="4">
    <source>
        <dbReference type="Proteomes" id="UP000309016"/>
    </source>
</evidence>
<dbReference type="Pfam" id="PF02308">
    <property type="entry name" value="MgtC"/>
    <property type="match status" value="1"/>
</dbReference>
<dbReference type="Proteomes" id="UP000309016">
    <property type="component" value="Chromosome"/>
</dbReference>
<keyword evidence="1" id="KW-0812">Transmembrane</keyword>
<dbReference type="Gene3D" id="3.40.50.620">
    <property type="entry name" value="HUPs"/>
    <property type="match status" value="1"/>
</dbReference>
<keyword evidence="4" id="KW-1185">Reference proteome</keyword>
<sequence>MKETFKNINPFILGLLISVGIGLILGLEREYDKLKEEQGFAGIRTFPIVAIIGFILGSLFITSMAVYNEPSVETGINTFVEQQPTDLIAMVTLGKTGFLSLFSKSIAEGVTNHSLLPVMTIPI</sequence>
<dbReference type="InterPro" id="IPR049177">
    <property type="entry name" value="MgtC_SapB_SrpB_YhiD_N"/>
</dbReference>
<gene>
    <name evidence="3" type="ORF">FHG64_12945</name>
</gene>
<protein>
    <recommendedName>
        <fullName evidence="2">MgtC/SapB/SrpB/YhiD N-terminal domain-containing protein</fullName>
    </recommendedName>
</protein>
<keyword evidence="1" id="KW-1133">Transmembrane helix</keyword>
<feature type="transmembrane region" description="Helical" evidence="1">
    <location>
        <begin position="46"/>
        <end position="67"/>
    </location>
</feature>
<reference evidence="3 4" key="1">
    <citation type="submission" date="2019-06" db="EMBL/GenBank/DDBJ databases">
        <title>Complete genome sequence of Antarcticibacterium flavum KCTC 52984T from an Antarctic marine sediment.</title>
        <authorList>
            <person name="Lee Y.M."/>
            <person name="Shin S.C."/>
        </authorList>
    </citation>
    <scope>NUCLEOTIDE SEQUENCE [LARGE SCALE GENOMIC DNA]</scope>
    <source>
        <strain evidence="3 4">KCTC 52984</strain>
    </source>
</reference>
<feature type="transmembrane region" description="Helical" evidence="1">
    <location>
        <begin position="7"/>
        <end position="26"/>
    </location>
</feature>
<dbReference type="EMBL" id="CP040812">
    <property type="protein sequence ID" value="QCY70237.1"/>
    <property type="molecule type" value="Genomic_DNA"/>
</dbReference>
<dbReference type="SUPFAM" id="SSF52402">
    <property type="entry name" value="Adenine nucleotide alpha hydrolases-like"/>
    <property type="match status" value="1"/>
</dbReference>